<evidence type="ECO:0000313" key="2">
    <source>
        <dbReference type="EMBL" id="GGA52841.1"/>
    </source>
</evidence>
<keyword evidence="1" id="KW-1133">Transmembrane helix</keyword>
<evidence type="ECO:0000256" key="1">
    <source>
        <dbReference type="SAM" id="Phobius"/>
    </source>
</evidence>
<protein>
    <recommendedName>
        <fullName evidence="4">Pro-sigmaK processing inhibitor BofA</fullName>
    </recommendedName>
</protein>
<dbReference type="InterPro" id="IPR010001">
    <property type="entry name" value="BofA"/>
</dbReference>
<feature type="transmembrane region" description="Helical" evidence="1">
    <location>
        <begin position="6"/>
        <end position="21"/>
    </location>
</feature>
<name>A0ABQ1GYC8_9BACL</name>
<comment type="caution">
    <text evidence="2">The sequence shown here is derived from an EMBL/GenBank/DDBJ whole genome shotgun (WGS) entry which is preliminary data.</text>
</comment>
<keyword evidence="3" id="KW-1185">Reference proteome</keyword>
<dbReference type="EMBL" id="BMHF01000026">
    <property type="protein sequence ID" value="GGA52841.1"/>
    <property type="molecule type" value="Genomic_DNA"/>
</dbReference>
<proteinExistence type="predicted"/>
<feature type="transmembrane region" description="Helical" evidence="1">
    <location>
        <begin position="65"/>
        <end position="86"/>
    </location>
</feature>
<dbReference type="Pfam" id="PF07441">
    <property type="entry name" value="BofA"/>
    <property type="match status" value="1"/>
</dbReference>
<feature type="transmembrane region" description="Helical" evidence="1">
    <location>
        <begin position="33"/>
        <end position="53"/>
    </location>
</feature>
<evidence type="ECO:0000313" key="3">
    <source>
        <dbReference type="Proteomes" id="UP000609323"/>
    </source>
</evidence>
<dbReference type="Proteomes" id="UP000609323">
    <property type="component" value="Unassembled WGS sequence"/>
</dbReference>
<dbReference type="RefSeq" id="WP_094094634.1">
    <property type="nucleotide sequence ID" value="NZ_BMHF01000026.1"/>
</dbReference>
<keyword evidence="1" id="KW-0812">Transmembrane</keyword>
<keyword evidence="1" id="KW-0472">Membrane</keyword>
<gene>
    <name evidence="2" type="ORF">GCM10010917_42560</name>
</gene>
<accession>A0ABQ1GYC8</accession>
<organism evidence="2 3">
    <name type="scientific">Paenibacillus physcomitrellae</name>
    <dbReference type="NCBI Taxonomy" id="1619311"/>
    <lineage>
        <taxon>Bacteria</taxon>
        <taxon>Bacillati</taxon>
        <taxon>Bacillota</taxon>
        <taxon>Bacilli</taxon>
        <taxon>Bacillales</taxon>
        <taxon>Paenibacillaceae</taxon>
        <taxon>Paenibacillus</taxon>
    </lineage>
</organism>
<sequence>MKLIAAGILVLSVVIILYIWISRKLGFAWLTRLGLHFALAAVGIYAVNIAGILPEVHIPLNPATIGTVLILGLPGVGLLIGLKLTWI</sequence>
<reference evidence="3" key="1">
    <citation type="journal article" date="2019" name="Int. J. Syst. Evol. Microbiol.">
        <title>The Global Catalogue of Microorganisms (GCM) 10K type strain sequencing project: providing services to taxonomists for standard genome sequencing and annotation.</title>
        <authorList>
            <consortium name="The Broad Institute Genomics Platform"/>
            <consortium name="The Broad Institute Genome Sequencing Center for Infectious Disease"/>
            <person name="Wu L."/>
            <person name="Ma J."/>
        </authorList>
    </citation>
    <scope>NUCLEOTIDE SEQUENCE [LARGE SCALE GENOMIC DNA]</scope>
    <source>
        <strain evidence="3">CGMCC 1.15044</strain>
    </source>
</reference>
<evidence type="ECO:0008006" key="4">
    <source>
        <dbReference type="Google" id="ProtNLM"/>
    </source>
</evidence>